<protein>
    <submittedName>
        <fullName evidence="1">Uncharacterized protein</fullName>
    </submittedName>
</protein>
<feature type="non-terminal residue" evidence="1">
    <location>
        <position position="1"/>
    </location>
</feature>
<reference evidence="1" key="1">
    <citation type="submission" date="2021-02" db="EMBL/GenBank/DDBJ databases">
        <authorList>
            <person name="Nowell W R."/>
        </authorList>
    </citation>
    <scope>NUCLEOTIDE SEQUENCE</scope>
</reference>
<name>A0A820W3E5_9BILA</name>
<organism evidence="1 2">
    <name type="scientific">Rotaria magnacalcarata</name>
    <dbReference type="NCBI Taxonomy" id="392030"/>
    <lineage>
        <taxon>Eukaryota</taxon>
        <taxon>Metazoa</taxon>
        <taxon>Spiralia</taxon>
        <taxon>Gnathifera</taxon>
        <taxon>Rotifera</taxon>
        <taxon>Eurotatoria</taxon>
        <taxon>Bdelloidea</taxon>
        <taxon>Philodinida</taxon>
        <taxon>Philodinidae</taxon>
        <taxon>Rotaria</taxon>
    </lineage>
</organism>
<dbReference type="Proteomes" id="UP000663866">
    <property type="component" value="Unassembled WGS sequence"/>
</dbReference>
<comment type="caution">
    <text evidence="1">The sequence shown here is derived from an EMBL/GenBank/DDBJ whole genome shotgun (WGS) entry which is preliminary data.</text>
</comment>
<keyword evidence="2" id="KW-1185">Reference proteome</keyword>
<sequence length="48" mass="5536">ANIQRHRCFCEQLTQISSLLVNLFDHGNTLRDVCSVSKTSTTKRTKER</sequence>
<accession>A0A820W3E5</accession>
<gene>
    <name evidence="1" type="ORF">OVN521_LOCUS41203</name>
</gene>
<dbReference type="AlphaFoldDB" id="A0A820W3E5"/>
<evidence type="ECO:0000313" key="1">
    <source>
        <dbReference type="EMBL" id="CAF4508891.1"/>
    </source>
</evidence>
<dbReference type="EMBL" id="CAJOBG010054479">
    <property type="protein sequence ID" value="CAF4508891.1"/>
    <property type="molecule type" value="Genomic_DNA"/>
</dbReference>
<evidence type="ECO:0000313" key="2">
    <source>
        <dbReference type="Proteomes" id="UP000663866"/>
    </source>
</evidence>
<proteinExistence type="predicted"/>